<dbReference type="PANTHER" id="PTHR42103:SF2">
    <property type="entry name" value="AB HYDROLASE-1 DOMAIN-CONTAINING PROTEIN"/>
    <property type="match status" value="1"/>
</dbReference>
<dbReference type="GO" id="GO:0016787">
    <property type="term" value="F:hydrolase activity"/>
    <property type="evidence" value="ECO:0007669"/>
    <property type="project" value="UniProtKB-KW"/>
</dbReference>
<dbReference type="Proteomes" id="UP000250043">
    <property type="component" value="Unassembled WGS sequence"/>
</dbReference>
<keyword evidence="3" id="KW-1185">Reference proteome</keyword>
<sequence length="242" mass="26750">MSSRRRTHGTAHLPSGTTLEYMFSSPDAIILDASGAVSNKLAICLHPWSWLGGRMDDPVLQLLSVPLNQKGYHILRYNSRGVGKSTGWPSLSGSREVQDLQELVQWALGTISPVTSVAIIGYSYGSLIASSMPALPNIKTSHVLLSYPLGPRHWLTAFRGKTYTAALRSLVQDPHSNVLVLHGDHDDFTSSDVYAAWAQSLVADETNNQGRLEVVQIEHGSHFWREEQAKKKLLEVVSRWLP</sequence>
<evidence type="ECO:0000313" key="2">
    <source>
        <dbReference type="EMBL" id="OCH84088.1"/>
    </source>
</evidence>
<dbReference type="PANTHER" id="PTHR42103">
    <property type="entry name" value="ALPHA/BETA-HYDROLASES SUPERFAMILY PROTEIN"/>
    <property type="match status" value="1"/>
</dbReference>
<accession>A0A8E2DIU2</accession>
<dbReference type="Gene3D" id="3.40.50.1820">
    <property type="entry name" value="alpha/beta hydrolase"/>
    <property type="match status" value="1"/>
</dbReference>
<reference evidence="2 3" key="1">
    <citation type="submission" date="2016-07" db="EMBL/GenBank/DDBJ databases">
        <title>Draft genome of the white-rot fungus Obba rivulosa 3A-2.</title>
        <authorList>
            <consortium name="DOE Joint Genome Institute"/>
            <person name="Miettinen O."/>
            <person name="Riley R."/>
            <person name="Acob R."/>
            <person name="Barry K."/>
            <person name="Cullen D."/>
            <person name="De Vries R."/>
            <person name="Hainaut M."/>
            <person name="Hatakka A."/>
            <person name="Henrissat B."/>
            <person name="Hilden K."/>
            <person name="Kuo R."/>
            <person name="Labutti K."/>
            <person name="Lipzen A."/>
            <person name="Makela M.R."/>
            <person name="Sandor L."/>
            <person name="Spatafora J.W."/>
            <person name="Grigoriev I.V."/>
            <person name="Hibbett D.S."/>
        </authorList>
    </citation>
    <scope>NUCLEOTIDE SEQUENCE [LARGE SCALE GENOMIC DNA]</scope>
    <source>
        <strain evidence="2 3">3A-2</strain>
    </source>
</reference>
<dbReference type="InterPro" id="IPR000383">
    <property type="entry name" value="Xaa-Pro-like_dom"/>
</dbReference>
<keyword evidence="2" id="KW-0378">Hydrolase</keyword>
<dbReference type="EMBL" id="KV722727">
    <property type="protein sequence ID" value="OCH84088.1"/>
    <property type="molecule type" value="Genomic_DNA"/>
</dbReference>
<protein>
    <submittedName>
        <fullName evidence="2">Alpha/beta-hydrolase</fullName>
    </submittedName>
</protein>
<dbReference type="OrthoDB" id="10260961at2759"/>
<organism evidence="2 3">
    <name type="scientific">Obba rivulosa</name>
    <dbReference type="NCBI Taxonomy" id="1052685"/>
    <lineage>
        <taxon>Eukaryota</taxon>
        <taxon>Fungi</taxon>
        <taxon>Dikarya</taxon>
        <taxon>Basidiomycota</taxon>
        <taxon>Agaricomycotina</taxon>
        <taxon>Agaricomycetes</taxon>
        <taxon>Polyporales</taxon>
        <taxon>Gelatoporiaceae</taxon>
        <taxon>Obba</taxon>
    </lineage>
</organism>
<name>A0A8E2DIU2_9APHY</name>
<dbReference type="AlphaFoldDB" id="A0A8E2DIU2"/>
<gene>
    <name evidence="2" type="ORF">OBBRIDRAFT_786605</name>
</gene>
<proteinExistence type="predicted"/>
<evidence type="ECO:0000259" key="1">
    <source>
        <dbReference type="Pfam" id="PF02129"/>
    </source>
</evidence>
<evidence type="ECO:0000313" key="3">
    <source>
        <dbReference type="Proteomes" id="UP000250043"/>
    </source>
</evidence>
<dbReference type="SUPFAM" id="SSF53474">
    <property type="entry name" value="alpha/beta-Hydrolases"/>
    <property type="match status" value="1"/>
</dbReference>
<feature type="domain" description="Xaa-Pro dipeptidyl-peptidase-like" evidence="1">
    <location>
        <begin position="67"/>
        <end position="132"/>
    </location>
</feature>
<dbReference type="Pfam" id="PF02129">
    <property type="entry name" value="Peptidase_S15"/>
    <property type="match status" value="1"/>
</dbReference>
<dbReference type="InterPro" id="IPR029058">
    <property type="entry name" value="AB_hydrolase_fold"/>
</dbReference>